<accession>A0A8S1N0K2</accession>
<protein>
    <submittedName>
        <fullName evidence="2">Uncharacterized protein</fullName>
    </submittedName>
</protein>
<feature type="compositionally biased region" description="Polar residues" evidence="1">
    <location>
        <begin position="127"/>
        <end position="140"/>
    </location>
</feature>
<dbReference type="Proteomes" id="UP000688137">
    <property type="component" value="Unassembled WGS sequence"/>
</dbReference>
<proteinExistence type="predicted"/>
<reference evidence="2" key="1">
    <citation type="submission" date="2021-01" db="EMBL/GenBank/DDBJ databases">
        <authorList>
            <consortium name="Genoscope - CEA"/>
            <person name="William W."/>
        </authorList>
    </citation>
    <scope>NUCLEOTIDE SEQUENCE</scope>
</reference>
<name>A0A8S1N0K2_PARPR</name>
<comment type="caution">
    <text evidence="2">The sequence shown here is derived from an EMBL/GenBank/DDBJ whole genome shotgun (WGS) entry which is preliminary data.</text>
</comment>
<gene>
    <name evidence="2" type="ORF">PPRIM_AZ9-3.1.T0690016</name>
</gene>
<organism evidence="2 3">
    <name type="scientific">Paramecium primaurelia</name>
    <dbReference type="NCBI Taxonomy" id="5886"/>
    <lineage>
        <taxon>Eukaryota</taxon>
        <taxon>Sar</taxon>
        <taxon>Alveolata</taxon>
        <taxon>Ciliophora</taxon>
        <taxon>Intramacronucleata</taxon>
        <taxon>Oligohymenophorea</taxon>
        <taxon>Peniculida</taxon>
        <taxon>Parameciidae</taxon>
        <taxon>Paramecium</taxon>
    </lineage>
</organism>
<evidence type="ECO:0000313" key="3">
    <source>
        <dbReference type="Proteomes" id="UP000688137"/>
    </source>
</evidence>
<evidence type="ECO:0000313" key="2">
    <source>
        <dbReference type="EMBL" id="CAD8082913.1"/>
    </source>
</evidence>
<sequence>MKKLSENEKIAIYASQMMKLHGKILEKKLTKVSSKQQFESQSQNISNNNSPAVGRQKSYENLLKVNRTFINPTIQVSQQKLCSILNVMAGQQTKPKNQSLFNNELIDTVKISHKLRKNQSMIQIEQQSPQLTKNSSFHRPNSSVKIKNSNSISCDQTQIQKIKEKIKSLLQDRENYMQQDQKETTFMIKFNQALNQLLAVIFRDQQNIQPNSNQDINHTIQINHFFKRQIQILQQQLQQQMEKKKIESILISIKKKHESLLSEHNQLLEIKKSQDEIIVNLQQQINTLSTQIRQNNHISQNDTEILELKNLVQGQFEAIQKLLQREQLTKVFLKRVGDSSILEMFQQFISNAEQEDQDQTEGNLHIDINTQNQPNSLNKLQTPKQKINSQDQIKYHLQILSQYEDNYKQQLNLCDSLLADDSRINDSEESSFDYKGKEQATEISCYFSLASNFVQPQMKKKNNQMISKEKLRINMMDVLLAQAAQNHQEILEQQQQQQQQQKILPDDLLDEDQIDDDYQSYEETQIQKIKEKIKSLLQDRENYMQQDQKETTFMIKFNQALNQLLAVIFRDQQNIQPNSNQDINHTIQINHFFKRQIQILQQQLQQQMEKKKIESILISIKKKHESLLSEHNQLLEIKKSQDEIIVNLQQQINTLSTQIRQNNHISQNDTEILELKNLVQGQFEAIQKLLQREQLTKVFLKRVGDSSILEMFQQFISNAEQEDQDQTEGNLHIDINTQNQPNSLNKLQTPKQKINSQDQIKYHLQILSQYEDNYKQQLNLCDSLLADDSRINDSEESSFDYKGKEQATEISCYFSLASNFVQPQMKKKNNQMISKEKLRINMMDVLLAQAAQNHQEILEQQQQQQQQQKILPDDLLDEDQIDDDYQSYEEVYKSKKLVLKI</sequence>
<evidence type="ECO:0000256" key="1">
    <source>
        <dbReference type="SAM" id="MobiDB-lite"/>
    </source>
</evidence>
<dbReference type="EMBL" id="CAJJDM010000072">
    <property type="protein sequence ID" value="CAD8082913.1"/>
    <property type="molecule type" value="Genomic_DNA"/>
</dbReference>
<keyword evidence="3" id="KW-1185">Reference proteome</keyword>
<feature type="region of interest" description="Disordered" evidence="1">
    <location>
        <begin position="127"/>
        <end position="149"/>
    </location>
</feature>
<dbReference type="AlphaFoldDB" id="A0A8S1N0K2"/>